<dbReference type="KEGG" id="apre:CNX65_30285"/>
<protein>
    <submittedName>
        <fullName evidence="2">Uncharacterized protein</fullName>
    </submittedName>
</protein>
<gene>
    <name evidence="2" type="ORF">CNX65_30285</name>
</gene>
<organism evidence="2 3">
    <name type="scientific">Actinosynnema pretiosum</name>
    <dbReference type="NCBI Taxonomy" id="42197"/>
    <lineage>
        <taxon>Bacteria</taxon>
        <taxon>Bacillati</taxon>
        <taxon>Actinomycetota</taxon>
        <taxon>Actinomycetes</taxon>
        <taxon>Pseudonocardiales</taxon>
        <taxon>Pseudonocardiaceae</taxon>
        <taxon>Actinosynnema</taxon>
    </lineage>
</organism>
<evidence type="ECO:0000313" key="2">
    <source>
        <dbReference type="EMBL" id="ATE57049.1"/>
    </source>
</evidence>
<dbReference type="Proteomes" id="UP000218505">
    <property type="component" value="Chromosome"/>
</dbReference>
<feature type="transmembrane region" description="Helical" evidence="1">
    <location>
        <begin position="89"/>
        <end position="106"/>
    </location>
</feature>
<name>A0A290ZDJ5_9PSEU</name>
<dbReference type="EMBL" id="CP023445">
    <property type="protein sequence ID" value="ATE57049.1"/>
    <property type="molecule type" value="Genomic_DNA"/>
</dbReference>
<keyword evidence="1" id="KW-0812">Transmembrane</keyword>
<evidence type="ECO:0000256" key="1">
    <source>
        <dbReference type="SAM" id="Phobius"/>
    </source>
</evidence>
<keyword evidence="1" id="KW-0472">Membrane</keyword>
<dbReference type="AlphaFoldDB" id="A0A290ZDJ5"/>
<proteinExistence type="predicted"/>
<feature type="transmembrane region" description="Helical" evidence="1">
    <location>
        <begin position="31"/>
        <end position="53"/>
    </location>
</feature>
<accession>A0A290ZDJ5</accession>
<feature type="transmembrane region" description="Helical" evidence="1">
    <location>
        <begin position="59"/>
        <end position="82"/>
    </location>
</feature>
<keyword evidence="1" id="KW-1133">Transmembrane helix</keyword>
<evidence type="ECO:0000313" key="3">
    <source>
        <dbReference type="Proteomes" id="UP000218505"/>
    </source>
</evidence>
<keyword evidence="3" id="KW-1185">Reference proteome</keyword>
<sequence>MVRAGYRRAAPTSTLGHVLSSFGRPLALTTWLAVPFVFAGAVLGLSALAGLALGLPGDVALSSALLGAATAVTAAASGTVVWTARWQRVWLRWPFLAAVLGAGIALDGVEVPVWAALGLGLPAVVLLVIEVYLERRRTAALLADRRANAQDR</sequence>
<reference evidence="2" key="1">
    <citation type="submission" date="2017-09" db="EMBL/GenBank/DDBJ databases">
        <title>Complete Genome Sequence of ansamitocin-producing Bacterium Actinosynnema pretiosum X47.</title>
        <authorList>
            <person name="Cao G."/>
            <person name="Zong G."/>
            <person name="Zhong C."/>
            <person name="Fu J."/>
        </authorList>
    </citation>
    <scope>NUCLEOTIDE SEQUENCE [LARGE SCALE GENOMIC DNA]</scope>
    <source>
        <strain evidence="2">X47</strain>
    </source>
</reference>
<feature type="transmembrane region" description="Helical" evidence="1">
    <location>
        <begin position="112"/>
        <end position="133"/>
    </location>
</feature>